<dbReference type="EMBL" id="BSEJ01000017">
    <property type="protein sequence ID" value="GLJ62745.1"/>
    <property type="molecule type" value="Genomic_DNA"/>
</dbReference>
<evidence type="ECO:0000313" key="1">
    <source>
        <dbReference type="EMBL" id="GLJ62745.1"/>
    </source>
</evidence>
<dbReference type="Proteomes" id="UP001142462">
    <property type="component" value="Unassembled WGS sequence"/>
</dbReference>
<reference evidence="1" key="2">
    <citation type="submission" date="2023-01" db="EMBL/GenBank/DDBJ databases">
        <authorList>
            <person name="Sun Q."/>
            <person name="Evtushenko L."/>
        </authorList>
    </citation>
    <scope>NUCLEOTIDE SEQUENCE</scope>
    <source>
        <strain evidence="1">VKM Ac-1020</strain>
    </source>
</reference>
<gene>
    <name evidence="1" type="ORF">GCM10017576_28760</name>
</gene>
<accession>A0A9W6H550</accession>
<protein>
    <submittedName>
        <fullName evidence="1">Uncharacterized protein</fullName>
    </submittedName>
</protein>
<evidence type="ECO:0000313" key="2">
    <source>
        <dbReference type="Proteomes" id="UP001142462"/>
    </source>
</evidence>
<proteinExistence type="predicted"/>
<organism evidence="1 2">
    <name type="scientific">Microbacterium barkeri</name>
    <dbReference type="NCBI Taxonomy" id="33917"/>
    <lineage>
        <taxon>Bacteria</taxon>
        <taxon>Bacillati</taxon>
        <taxon>Actinomycetota</taxon>
        <taxon>Actinomycetes</taxon>
        <taxon>Micrococcales</taxon>
        <taxon>Microbacteriaceae</taxon>
        <taxon>Microbacterium</taxon>
    </lineage>
</organism>
<keyword evidence="2" id="KW-1185">Reference proteome</keyword>
<reference evidence="1" key="1">
    <citation type="journal article" date="2014" name="Int. J. Syst. Evol. Microbiol.">
        <title>Complete genome sequence of Corynebacterium casei LMG S-19264T (=DSM 44701T), isolated from a smear-ripened cheese.</title>
        <authorList>
            <consortium name="US DOE Joint Genome Institute (JGI-PGF)"/>
            <person name="Walter F."/>
            <person name="Albersmeier A."/>
            <person name="Kalinowski J."/>
            <person name="Ruckert C."/>
        </authorList>
    </citation>
    <scope>NUCLEOTIDE SEQUENCE</scope>
    <source>
        <strain evidence="1">VKM Ac-1020</strain>
    </source>
</reference>
<dbReference type="AlphaFoldDB" id="A0A9W6H550"/>
<name>A0A9W6H550_9MICO</name>
<sequence>MKPSRIHCAADTRRKSPRHRVRRGVLVLVPAPSIPSTVRAGARRGIRRAAYPPSVASRTADRMAALRPRGRPALRHVTLCFAACDGLLRMRASPSPSAP</sequence>
<comment type="caution">
    <text evidence="1">The sequence shown here is derived from an EMBL/GenBank/DDBJ whole genome shotgun (WGS) entry which is preliminary data.</text>
</comment>